<dbReference type="HOGENOM" id="CLU_1148141_0_0_1"/>
<evidence type="ECO:0000313" key="2">
    <source>
        <dbReference type="EnsemblMetazoa" id="CapteP202034"/>
    </source>
</evidence>
<dbReference type="AlphaFoldDB" id="R7TC68"/>
<dbReference type="EnsemblMetazoa" id="CapteT202034">
    <property type="protein sequence ID" value="CapteP202034"/>
    <property type="gene ID" value="CapteG202034"/>
</dbReference>
<evidence type="ECO:0000313" key="3">
    <source>
        <dbReference type="Proteomes" id="UP000014760"/>
    </source>
</evidence>
<reference evidence="2" key="3">
    <citation type="submission" date="2015-06" db="UniProtKB">
        <authorList>
            <consortium name="EnsemblMetazoa"/>
        </authorList>
    </citation>
    <scope>IDENTIFICATION</scope>
</reference>
<gene>
    <name evidence="1" type="ORF">CAPTEDRAFT_202034</name>
</gene>
<reference evidence="3" key="1">
    <citation type="submission" date="2012-12" db="EMBL/GenBank/DDBJ databases">
        <authorList>
            <person name="Hellsten U."/>
            <person name="Grimwood J."/>
            <person name="Chapman J.A."/>
            <person name="Shapiro H."/>
            <person name="Aerts A."/>
            <person name="Otillar R.P."/>
            <person name="Terry A.Y."/>
            <person name="Boore J.L."/>
            <person name="Simakov O."/>
            <person name="Marletaz F."/>
            <person name="Cho S.-J."/>
            <person name="Edsinger-Gonzales E."/>
            <person name="Havlak P."/>
            <person name="Kuo D.-H."/>
            <person name="Larsson T."/>
            <person name="Lv J."/>
            <person name="Arendt D."/>
            <person name="Savage R."/>
            <person name="Osoegawa K."/>
            <person name="de Jong P."/>
            <person name="Lindberg D.R."/>
            <person name="Seaver E.C."/>
            <person name="Weisblat D.A."/>
            <person name="Putnam N.H."/>
            <person name="Grigoriev I.V."/>
            <person name="Rokhsar D.S."/>
        </authorList>
    </citation>
    <scope>NUCLEOTIDE SEQUENCE</scope>
    <source>
        <strain evidence="3">I ESC-2004</strain>
    </source>
</reference>
<dbReference type="EMBL" id="KB311733">
    <property type="protein sequence ID" value="ELT88691.1"/>
    <property type="molecule type" value="Genomic_DNA"/>
</dbReference>
<organism evidence="1">
    <name type="scientific">Capitella teleta</name>
    <name type="common">Polychaete worm</name>
    <dbReference type="NCBI Taxonomy" id="283909"/>
    <lineage>
        <taxon>Eukaryota</taxon>
        <taxon>Metazoa</taxon>
        <taxon>Spiralia</taxon>
        <taxon>Lophotrochozoa</taxon>
        <taxon>Annelida</taxon>
        <taxon>Polychaeta</taxon>
        <taxon>Sedentaria</taxon>
        <taxon>Scolecida</taxon>
        <taxon>Capitellidae</taxon>
        <taxon>Capitella</taxon>
    </lineage>
</organism>
<dbReference type="Proteomes" id="UP000014760">
    <property type="component" value="Unassembled WGS sequence"/>
</dbReference>
<dbReference type="EMBL" id="AMQN01003406">
    <property type="status" value="NOT_ANNOTATED_CDS"/>
    <property type="molecule type" value="Genomic_DNA"/>
</dbReference>
<proteinExistence type="predicted"/>
<protein>
    <submittedName>
        <fullName evidence="1 2">Uncharacterized protein</fullName>
    </submittedName>
</protein>
<name>R7TC68_CAPTE</name>
<keyword evidence="3" id="KW-1185">Reference proteome</keyword>
<reference evidence="1 3" key="2">
    <citation type="journal article" date="2013" name="Nature">
        <title>Insights into bilaterian evolution from three spiralian genomes.</title>
        <authorList>
            <person name="Simakov O."/>
            <person name="Marletaz F."/>
            <person name="Cho S.J."/>
            <person name="Edsinger-Gonzales E."/>
            <person name="Havlak P."/>
            <person name="Hellsten U."/>
            <person name="Kuo D.H."/>
            <person name="Larsson T."/>
            <person name="Lv J."/>
            <person name="Arendt D."/>
            <person name="Savage R."/>
            <person name="Osoegawa K."/>
            <person name="de Jong P."/>
            <person name="Grimwood J."/>
            <person name="Chapman J.A."/>
            <person name="Shapiro H."/>
            <person name="Aerts A."/>
            <person name="Otillar R.P."/>
            <person name="Terry A.Y."/>
            <person name="Boore J.L."/>
            <person name="Grigoriev I.V."/>
            <person name="Lindberg D.R."/>
            <person name="Seaver E.C."/>
            <person name="Weisblat D.A."/>
            <person name="Putnam N.H."/>
            <person name="Rokhsar D.S."/>
        </authorList>
    </citation>
    <scope>NUCLEOTIDE SEQUENCE</scope>
    <source>
        <strain evidence="1 3">I ESC-2004</strain>
    </source>
</reference>
<accession>R7TC68</accession>
<evidence type="ECO:0000313" key="1">
    <source>
        <dbReference type="EMBL" id="ELT88691.1"/>
    </source>
</evidence>
<sequence length="242" mass="27412">MSTCRDEHQMINEHMLSDQEAAVGNHGKVLRLCREVCVDIDALLERDDGGPPRVATDEWMEALGDQELYDELFGDTERLIQSEETPARQIVKGMASLLDAMAALCGKLKRTASSMIGAFKAKTDSNRMYSNFDDEDDDDDIEPVYRPRRRTLERLEAERHVGEGNNLCLAMNALLIRFRQFCKDFILGDQSKQSDEMREMDDLADTFNTRLRIEAGGGLHLRESRGAGRKCDRSQFRNCGAV</sequence>